<proteinExistence type="predicted"/>
<keyword evidence="2" id="KW-1185">Reference proteome</keyword>
<name>A0A4Y2DJZ9_ARAVE</name>
<evidence type="ECO:0000313" key="2">
    <source>
        <dbReference type="Proteomes" id="UP000499080"/>
    </source>
</evidence>
<organism evidence="1 2">
    <name type="scientific">Araneus ventricosus</name>
    <name type="common">Orbweaver spider</name>
    <name type="synonym">Epeira ventricosa</name>
    <dbReference type="NCBI Taxonomy" id="182803"/>
    <lineage>
        <taxon>Eukaryota</taxon>
        <taxon>Metazoa</taxon>
        <taxon>Ecdysozoa</taxon>
        <taxon>Arthropoda</taxon>
        <taxon>Chelicerata</taxon>
        <taxon>Arachnida</taxon>
        <taxon>Araneae</taxon>
        <taxon>Araneomorphae</taxon>
        <taxon>Entelegynae</taxon>
        <taxon>Araneoidea</taxon>
        <taxon>Araneidae</taxon>
        <taxon>Araneus</taxon>
    </lineage>
</organism>
<gene>
    <name evidence="1" type="ORF">AVEN_148917_1</name>
</gene>
<reference evidence="1 2" key="1">
    <citation type="journal article" date="2019" name="Sci. Rep.">
        <title>Orb-weaving spider Araneus ventricosus genome elucidates the spidroin gene catalogue.</title>
        <authorList>
            <person name="Kono N."/>
            <person name="Nakamura H."/>
            <person name="Ohtoshi R."/>
            <person name="Moran D.A.P."/>
            <person name="Shinohara A."/>
            <person name="Yoshida Y."/>
            <person name="Fujiwara M."/>
            <person name="Mori M."/>
            <person name="Tomita M."/>
            <person name="Arakawa K."/>
        </authorList>
    </citation>
    <scope>NUCLEOTIDE SEQUENCE [LARGE SCALE GENOMIC DNA]</scope>
</reference>
<dbReference type="AlphaFoldDB" id="A0A4Y2DJZ9"/>
<dbReference type="Proteomes" id="UP000499080">
    <property type="component" value="Unassembled WGS sequence"/>
</dbReference>
<accession>A0A4Y2DJZ9</accession>
<evidence type="ECO:0000313" key="1">
    <source>
        <dbReference type="EMBL" id="GBM16539.1"/>
    </source>
</evidence>
<protein>
    <submittedName>
        <fullName evidence="1">Uncharacterized protein</fullName>
    </submittedName>
</protein>
<dbReference type="EMBL" id="BGPR01000375">
    <property type="protein sequence ID" value="GBM16539.1"/>
    <property type="molecule type" value="Genomic_DNA"/>
</dbReference>
<sequence length="132" mass="14773">MTPELAPPFKISHHTIRRLTPSIQERPKRLFKQKTADIRISLSNFHPLSLNVLGSIPVARAFFVRVARTDGFGEKGGGLRILTTPAVILVFDGEVNFPSSLKGELGRSRILRSFYSNGFRNPRVKASCQEKL</sequence>
<comment type="caution">
    <text evidence="1">The sequence shown here is derived from an EMBL/GenBank/DDBJ whole genome shotgun (WGS) entry which is preliminary data.</text>
</comment>